<gene>
    <name evidence="2" type="ORF">RNC47_13835</name>
</gene>
<evidence type="ECO:0000313" key="3">
    <source>
        <dbReference type="Proteomes" id="UP001183420"/>
    </source>
</evidence>
<protein>
    <submittedName>
        <fullName evidence="2">N-acetylneuraminate synthase family protein</fullName>
    </submittedName>
</protein>
<dbReference type="InterPro" id="IPR013132">
    <property type="entry name" value="PseI/NeuA/B-like_N"/>
</dbReference>
<dbReference type="EMBL" id="JAVREM010000013">
    <property type="protein sequence ID" value="MDT0319419.1"/>
    <property type="molecule type" value="Genomic_DNA"/>
</dbReference>
<dbReference type="SUPFAM" id="SSF51569">
    <property type="entry name" value="Aldolase"/>
    <property type="match status" value="1"/>
</dbReference>
<name>A0ABU2LPA5_9ACTN</name>
<reference evidence="3" key="1">
    <citation type="submission" date="2023-07" db="EMBL/GenBank/DDBJ databases">
        <title>30 novel species of actinomycetes from the DSMZ collection.</title>
        <authorList>
            <person name="Nouioui I."/>
        </authorList>
    </citation>
    <scope>NUCLEOTIDE SEQUENCE [LARGE SCALE GENOMIC DNA]</scope>
    <source>
        <strain evidence="3">DSM 44918</strain>
    </source>
</reference>
<dbReference type="PANTHER" id="PTHR42966">
    <property type="entry name" value="N-ACETYLNEURAMINATE SYNTHASE"/>
    <property type="match status" value="1"/>
</dbReference>
<comment type="caution">
    <text evidence="2">The sequence shown here is derived from an EMBL/GenBank/DDBJ whole genome shotgun (WGS) entry which is preliminary data.</text>
</comment>
<feature type="domain" description="PseI/NeuA/B-like" evidence="1">
    <location>
        <begin position="41"/>
        <end position="277"/>
    </location>
</feature>
<dbReference type="InterPro" id="IPR013785">
    <property type="entry name" value="Aldolase_TIM"/>
</dbReference>
<dbReference type="InterPro" id="IPR051690">
    <property type="entry name" value="PseI-like"/>
</dbReference>
<dbReference type="Gene3D" id="3.20.20.70">
    <property type="entry name" value="Aldolase class I"/>
    <property type="match status" value="1"/>
</dbReference>
<evidence type="ECO:0000259" key="1">
    <source>
        <dbReference type="Pfam" id="PF03102"/>
    </source>
</evidence>
<dbReference type="PANTHER" id="PTHR42966:SF3">
    <property type="entry name" value="BLR5971 PROTEIN"/>
    <property type="match status" value="1"/>
</dbReference>
<proteinExistence type="predicted"/>
<sequence length="309" mass="34445">MTTNNRLRKFGDRVVGPGRPVYITGEIGINHNGDLENAFALIDAAAEAGCDAVKFQKRTPEICTPRDQWDIERDTPWGRMTYIDYRHRVEFGEDDYRAIDEYCRKKGIHWFASPWDPEAVDFLEQYDVPAHKVASASLTDDELLRKLRATGRTVILSTGMSTPKQIRHAVEVLGSENILLCHATSTYPAKADELNLRVINTLQAEYPNVPIGYSGHETGLQTTLAAVALGAVFVERHITLDRAMWGSDQAASVEPQGLTRLVRDIRIIEESLGDGVKKVYDSELGPMKKLRRVKGVVAEGEAEREPAAV</sequence>
<dbReference type="Pfam" id="PF03102">
    <property type="entry name" value="NeuB"/>
    <property type="match status" value="1"/>
</dbReference>
<dbReference type="RefSeq" id="WP_311598687.1">
    <property type="nucleotide sequence ID" value="NZ_JAVREM010000013.1"/>
</dbReference>
<organism evidence="2 3">
    <name type="scientific">Streptomyces millisiae</name>
    <dbReference type="NCBI Taxonomy" id="3075542"/>
    <lineage>
        <taxon>Bacteria</taxon>
        <taxon>Bacillati</taxon>
        <taxon>Actinomycetota</taxon>
        <taxon>Actinomycetes</taxon>
        <taxon>Kitasatosporales</taxon>
        <taxon>Streptomycetaceae</taxon>
        <taxon>Streptomyces</taxon>
    </lineage>
</organism>
<accession>A0ABU2LPA5</accession>
<evidence type="ECO:0000313" key="2">
    <source>
        <dbReference type="EMBL" id="MDT0319419.1"/>
    </source>
</evidence>
<keyword evidence="3" id="KW-1185">Reference proteome</keyword>
<dbReference type="Proteomes" id="UP001183420">
    <property type="component" value="Unassembled WGS sequence"/>
</dbReference>